<feature type="transmembrane region" description="Helical" evidence="1">
    <location>
        <begin position="7"/>
        <end position="25"/>
    </location>
</feature>
<feature type="transmembrane region" description="Helical" evidence="1">
    <location>
        <begin position="361"/>
        <end position="382"/>
    </location>
</feature>
<feature type="transmembrane region" description="Helical" evidence="1">
    <location>
        <begin position="336"/>
        <end position="355"/>
    </location>
</feature>
<feature type="transmembrane region" description="Helical" evidence="1">
    <location>
        <begin position="184"/>
        <end position="205"/>
    </location>
</feature>
<feature type="transmembrane region" description="Helical" evidence="1">
    <location>
        <begin position="105"/>
        <end position="126"/>
    </location>
</feature>
<organism evidence="2 3">
    <name type="scientific">Brotonthovivens ammoniilytica</name>
    <dbReference type="NCBI Taxonomy" id="2981725"/>
    <lineage>
        <taxon>Bacteria</taxon>
        <taxon>Bacillati</taxon>
        <taxon>Bacillota</taxon>
        <taxon>Clostridia</taxon>
        <taxon>Lachnospirales</taxon>
        <taxon>Lachnospiraceae</taxon>
        <taxon>Brotonthovivens</taxon>
    </lineage>
</organism>
<dbReference type="Pfam" id="PF04346">
    <property type="entry name" value="EutH"/>
    <property type="match status" value="1"/>
</dbReference>
<dbReference type="EMBL" id="JAOQJQ010000001">
    <property type="protein sequence ID" value="MCU6760785.1"/>
    <property type="molecule type" value="Genomic_DNA"/>
</dbReference>
<dbReference type="PANTHER" id="PTHR40089">
    <property type="entry name" value="ETHANOLAMINE UTILIZATION PROTEIN EUTH"/>
    <property type="match status" value="1"/>
</dbReference>
<keyword evidence="3" id="KW-1185">Reference proteome</keyword>
<accession>A0ABT2TF27</accession>
<protein>
    <submittedName>
        <fullName evidence="2">Ethanolamine utilization protein EutH</fullName>
    </submittedName>
</protein>
<feature type="transmembrane region" description="Helical" evidence="1">
    <location>
        <begin position="270"/>
        <end position="289"/>
    </location>
</feature>
<feature type="transmembrane region" description="Helical" evidence="1">
    <location>
        <begin position="241"/>
        <end position="258"/>
    </location>
</feature>
<keyword evidence="1" id="KW-0812">Transmembrane</keyword>
<evidence type="ECO:0000313" key="3">
    <source>
        <dbReference type="Proteomes" id="UP001652442"/>
    </source>
</evidence>
<evidence type="ECO:0000256" key="1">
    <source>
        <dbReference type="SAM" id="Phobius"/>
    </source>
</evidence>
<sequence>MAVVGDTILYIIMACCVIGGIATIVKEDSGLAQSFHNGISTMASMFIPICGLMAAVPVIKIIIEVVFGKLFRSFGADPTVVGAMIMPPDCGSYALAMDMGQTTEILVIVIAVGFMCASTIAFNVPIGLSILDKKDIDYLALGTMSGFLSVPFGVFVTCMITMATSPALRSVFSSTAAADYIPQLTIRMILVNLVPIIVICALLAIGLKLAPRKMLIGFKWFGKILTSIMTAFVVISIVEHYTGVFSNIFGGYILDPLIADDKELFRAVELLGTIAMMLAGAFPMVHLIQKYLRKPLEKIGKLLGLSGEGSVGLVACMANGLALFPLIKNMKPKDKVIAMAFLVCGGYCLGDFIAFDVNFQPNLVVAVFVGQIAGGVIGILFAKFLAVPQAEKLAAARELEEKKANQEQAKA</sequence>
<feature type="transmembrane region" description="Helical" evidence="1">
    <location>
        <begin position="138"/>
        <end position="164"/>
    </location>
</feature>
<keyword evidence="1" id="KW-0472">Membrane</keyword>
<comment type="caution">
    <text evidence="2">The sequence shown here is derived from an EMBL/GenBank/DDBJ whole genome shotgun (WGS) entry which is preliminary data.</text>
</comment>
<proteinExistence type="predicted"/>
<gene>
    <name evidence="2" type="primary">eutH</name>
    <name evidence="2" type="ORF">OCV88_00360</name>
</gene>
<name>A0ABT2TF27_9FIRM</name>
<keyword evidence="1" id="KW-1133">Transmembrane helix</keyword>
<evidence type="ECO:0000313" key="2">
    <source>
        <dbReference type="EMBL" id="MCU6760785.1"/>
    </source>
</evidence>
<dbReference type="PANTHER" id="PTHR40089:SF1">
    <property type="entry name" value="ETHANOLAMINE PERMEASE EUTH-RELATED"/>
    <property type="match status" value="1"/>
</dbReference>
<dbReference type="RefSeq" id="WP_158423670.1">
    <property type="nucleotide sequence ID" value="NZ_JAOQJQ010000001.1"/>
</dbReference>
<dbReference type="InterPro" id="IPR007441">
    <property type="entry name" value="EutH"/>
</dbReference>
<feature type="transmembrane region" description="Helical" evidence="1">
    <location>
        <begin position="45"/>
        <end position="67"/>
    </location>
</feature>
<dbReference type="Proteomes" id="UP001652442">
    <property type="component" value="Unassembled WGS sequence"/>
</dbReference>
<dbReference type="PIRSF" id="PIRSF019466">
    <property type="entry name" value="EutH"/>
    <property type="match status" value="1"/>
</dbReference>
<feature type="transmembrane region" description="Helical" evidence="1">
    <location>
        <begin position="309"/>
        <end position="327"/>
    </location>
</feature>
<reference evidence="2 3" key="1">
    <citation type="journal article" date="2021" name="ISME Commun">
        <title>Automated analysis of genomic sequences facilitates high-throughput and comprehensive description of bacteria.</title>
        <authorList>
            <person name="Hitch T.C.A."/>
        </authorList>
    </citation>
    <scope>NUCLEOTIDE SEQUENCE [LARGE SCALE GENOMIC DNA]</scope>
    <source>
        <strain evidence="2 3">Sanger_109</strain>
    </source>
</reference>